<dbReference type="Proteomes" id="UP001141259">
    <property type="component" value="Unassembled WGS sequence"/>
</dbReference>
<dbReference type="AlphaFoldDB" id="A0A9X3AGF7"/>
<dbReference type="EMBL" id="JANYMP010000012">
    <property type="protein sequence ID" value="MCS7480077.1"/>
    <property type="molecule type" value="Genomic_DNA"/>
</dbReference>
<reference evidence="2" key="1">
    <citation type="submission" date="2022-08" db="EMBL/GenBank/DDBJ databases">
        <authorList>
            <person name="Tistechok S."/>
            <person name="Samborskyy M."/>
            <person name="Roman I."/>
        </authorList>
    </citation>
    <scope>NUCLEOTIDE SEQUENCE</scope>
    <source>
        <strain evidence="2">DSM 103496</strain>
    </source>
</reference>
<dbReference type="RefSeq" id="WP_259625573.1">
    <property type="nucleotide sequence ID" value="NZ_JANYMP010000012.1"/>
</dbReference>
<gene>
    <name evidence="2" type="ORF">NZH93_24745</name>
</gene>
<keyword evidence="3" id="KW-1185">Reference proteome</keyword>
<evidence type="ECO:0000313" key="2">
    <source>
        <dbReference type="EMBL" id="MCS7480077.1"/>
    </source>
</evidence>
<sequence>MDRSTSRPVYAHADQRESPTGTGSAVMLTLGQLAQIGRLQHLCEVRGWRMQLKRSQDPPHDVDELVYFNENGLWLDVLRVRSDTDAQAARLIRQSVVENRPCAVWEAEGTLAEVLDRLMELR</sequence>
<name>A0A9X3AGF7_9PSEU</name>
<proteinExistence type="predicted"/>
<evidence type="ECO:0000313" key="3">
    <source>
        <dbReference type="Proteomes" id="UP001141259"/>
    </source>
</evidence>
<protein>
    <submittedName>
        <fullName evidence="2">Uncharacterized protein</fullName>
    </submittedName>
</protein>
<evidence type="ECO:0000256" key="1">
    <source>
        <dbReference type="SAM" id="MobiDB-lite"/>
    </source>
</evidence>
<comment type="caution">
    <text evidence="2">The sequence shown here is derived from an EMBL/GenBank/DDBJ whole genome shotgun (WGS) entry which is preliminary data.</text>
</comment>
<organism evidence="2 3">
    <name type="scientific">Umezawaea endophytica</name>
    <dbReference type="NCBI Taxonomy" id="1654476"/>
    <lineage>
        <taxon>Bacteria</taxon>
        <taxon>Bacillati</taxon>
        <taxon>Actinomycetota</taxon>
        <taxon>Actinomycetes</taxon>
        <taxon>Pseudonocardiales</taxon>
        <taxon>Pseudonocardiaceae</taxon>
        <taxon>Umezawaea</taxon>
    </lineage>
</organism>
<accession>A0A9X3AGF7</accession>
<feature type="region of interest" description="Disordered" evidence="1">
    <location>
        <begin position="1"/>
        <end position="23"/>
    </location>
</feature>